<organism evidence="1 2">
    <name type="scientific">Rhizobium etli bv. mimosae str. IE4771</name>
    <dbReference type="NCBI Taxonomy" id="1432050"/>
    <lineage>
        <taxon>Bacteria</taxon>
        <taxon>Pseudomonadati</taxon>
        <taxon>Pseudomonadota</taxon>
        <taxon>Alphaproteobacteria</taxon>
        <taxon>Hyphomicrobiales</taxon>
        <taxon>Rhizobiaceae</taxon>
        <taxon>Rhizobium/Agrobacterium group</taxon>
        <taxon>Rhizobium</taxon>
    </lineage>
</organism>
<dbReference type="HOGENOM" id="CLU_3121880_0_0_5"/>
<reference evidence="1 2" key="1">
    <citation type="submission" date="2013-12" db="EMBL/GenBank/DDBJ databases">
        <title>Complete genome sequence of Rhizobium etli bv. mimosae IE4771.</title>
        <authorList>
            <person name="Bustos P."/>
            <person name="Santamaria R.I."/>
            <person name="Lozano L."/>
            <person name="Ormeno-Orrillo E."/>
            <person name="Rogel M.A."/>
            <person name="Romero D."/>
            <person name="Cevallos M.A."/>
            <person name="Martinez-Romero E."/>
            <person name="Gonzalez V."/>
        </authorList>
    </citation>
    <scope>NUCLEOTIDE SEQUENCE [LARGE SCALE GENOMIC DNA]</scope>
    <source>
        <strain evidence="1 2">IE4771</strain>
    </source>
</reference>
<gene>
    <name evidence="1" type="ORF">IE4771_CH01890</name>
</gene>
<dbReference type="Proteomes" id="UP000027180">
    <property type="component" value="Chromosome"/>
</dbReference>
<evidence type="ECO:0000313" key="1">
    <source>
        <dbReference type="EMBL" id="AIC27013.1"/>
    </source>
</evidence>
<dbReference type="AlphaFoldDB" id="A0A060HVN0"/>
<evidence type="ECO:0000313" key="2">
    <source>
        <dbReference type="Proteomes" id="UP000027180"/>
    </source>
</evidence>
<protein>
    <submittedName>
        <fullName evidence="1">Uncharacterized protein</fullName>
    </submittedName>
</protein>
<sequence length="50" mass="5721">MIVRKSQEGILEKRHSAAAEKTIFPSRDTPRPRLKLPLGDHALFRTNHSI</sequence>
<dbReference type="KEGG" id="rei:IE4771_CH01890"/>
<proteinExistence type="predicted"/>
<dbReference type="EMBL" id="CP006986">
    <property type="protein sequence ID" value="AIC27013.1"/>
    <property type="molecule type" value="Genomic_DNA"/>
</dbReference>
<name>A0A060HVN0_RHIET</name>
<accession>A0A060HVN0</accession>